<dbReference type="eggNOG" id="COG0406">
    <property type="taxonomic scope" value="Bacteria"/>
</dbReference>
<dbReference type="RefSeq" id="WP_013272044.1">
    <property type="nucleotide sequence ID" value="NC_014376.1"/>
</dbReference>
<evidence type="ECO:0000256" key="4">
    <source>
        <dbReference type="PIRSR" id="PIRSR613078-2"/>
    </source>
</evidence>
<dbReference type="EMBL" id="CP002109">
    <property type="protein sequence ID" value="ADL03949.1"/>
    <property type="molecule type" value="Genomic_DNA"/>
</dbReference>
<dbReference type="InterPro" id="IPR001345">
    <property type="entry name" value="PG/BPGM_mutase_AS"/>
</dbReference>
<evidence type="ECO:0000313" key="5">
    <source>
        <dbReference type="EMBL" id="ADL03949.1"/>
    </source>
</evidence>
<feature type="active site" description="Tele-phosphohistidine intermediate" evidence="3">
    <location>
        <position position="8"/>
    </location>
</feature>
<proteinExistence type="predicted"/>
<dbReference type="Gene3D" id="3.40.50.1240">
    <property type="entry name" value="Phosphoglycerate mutase-like"/>
    <property type="match status" value="1"/>
</dbReference>
<evidence type="ECO:0000256" key="1">
    <source>
        <dbReference type="ARBA" id="ARBA00023152"/>
    </source>
</evidence>
<accession>D9R8X4</accession>
<dbReference type="InterPro" id="IPR003094">
    <property type="entry name" value="6Pfruct_kin"/>
</dbReference>
<dbReference type="PIRSF" id="PIRSF000709">
    <property type="entry name" value="6PFK_2-Ptase"/>
    <property type="match status" value="1"/>
</dbReference>
<dbReference type="PANTHER" id="PTHR48100:SF1">
    <property type="entry name" value="HISTIDINE PHOSPHATASE FAMILY PROTEIN-RELATED"/>
    <property type="match status" value="1"/>
</dbReference>
<name>D9R8X4_LACSW</name>
<dbReference type="SUPFAM" id="SSF53254">
    <property type="entry name" value="Phosphoglycerate mutase-like"/>
    <property type="match status" value="1"/>
</dbReference>
<dbReference type="PaxDb" id="610130-Closa_1346"/>
<protein>
    <submittedName>
        <fullName evidence="5">Phosphoglycerate mutase</fullName>
    </submittedName>
</protein>
<sequence>MKIYLIRHGQTDWNIQGRIQGSHDIPLNEAGRRQAEQLAKGMDSRLVTRIFSSTLARAMETAQRIGSRQKVEICPMPQLIEVEFGKWEGMTWEEIMEAYPNEYRMWALNPDEVAPPGGETQEQVIKRCAEALKEIIRITGGREDIAMVSHGATIAYLVSYMMHNDPEVESMIVENASITTVNYSPLTEDYMLLEMNDTSHMLEE</sequence>
<dbReference type="STRING" id="610130.Closa_1346"/>
<gene>
    <name evidence="5" type="ordered locus">Closa_1346</name>
</gene>
<keyword evidence="1" id="KW-0324">Glycolysis</keyword>
<evidence type="ECO:0000256" key="2">
    <source>
        <dbReference type="ARBA" id="ARBA00023235"/>
    </source>
</evidence>
<dbReference type="Proteomes" id="UP000001662">
    <property type="component" value="Chromosome"/>
</dbReference>
<dbReference type="InterPro" id="IPR013078">
    <property type="entry name" value="His_Pase_superF_clade-1"/>
</dbReference>
<dbReference type="InterPro" id="IPR029033">
    <property type="entry name" value="His_PPase_superfam"/>
</dbReference>
<organism evidence="5 6">
    <name type="scientific">Lacrimispora saccharolytica (strain ATCC 35040 / DSM 2544 / NRCC 2533 / WM1)</name>
    <name type="common">Clostridium saccharolyticum</name>
    <dbReference type="NCBI Taxonomy" id="610130"/>
    <lineage>
        <taxon>Bacteria</taxon>
        <taxon>Bacillati</taxon>
        <taxon>Bacillota</taxon>
        <taxon>Clostridia</taxon>
        <taxon>Lachnospirales</taxon>
        <taxon>Lachnospiraceae</taxon>
        <taxon>Lacrimispora</taxon>
    </lineage>
</organism>
<dbReference type="KEGG" id="csh:Closa_1346"/>
<dbReference type="PRINTS" id="PR00991">
    <property type="entry name" value="6PFRUCTKNASE"/>
</dbReference>
<dbReference type="HOGENOM" id="CLU_033323_9_1_9"/>
<reference evidence="5" key="1">
    <citation type="submission" date="2010-07" db="EMBL/GenBank/DDBJ databases">
        <title>Complete sequence of Clostridium saccharolyticum WM1.</title>
        <authorList>
            <consortium name="US DOE Joint Genome Institute"/>
            <person name="Lucas S."/>
            <person name="Copeland A."/>
            <person name="Lapidus A."/>
            <person name="Cheng J.-F."/>
            <person name="Bruce D."/>
            <person name="Goodwin L."/>
            <person name="Pitluck S."/>
            <person name="Chertkov O."/>
            <person name="Detter J.C."/>
            <person name="Han C."/>
            <person name="Tapia R."/>
            <person name="Land M."/>
            <person name="Hauser L."/>
            <person name="Chang Y.-J."/>
            <person name="Jeffries C."/>
            <person name="Kyrpides N."/>
            <person name="Ivanova N."/>
            <person name="Mikhailova N."/>
            <person name="Mouttaki H."/>
            <person name="Lin L."/>
            <person name="Zhou J."/>
            <person name="Hemme C.L."/>
            <person name="Woyke T."/>
        </authorList>
    </citation>
    <scope>NUCLEOTIDE SEQUENCE [LARGE SCALE GENOMIC DNA]</scope>
    <source>
        <strain evidence="5">WM1</strain>
    </source>
</reference>
<evidence type="ECO:0000313" key="6">
    <source>
        <dbReference type="Proteomes" id="UP000001662"/>
    </source>
</evidence>
<dbReference type="GO" id="GO:0005524">
    <property type="term" value="F:ATP binding"/>
    <property type="evidence" value="ECO:0007669"/>
    <property type="project" value="InterPro"/>
</dbReference>
<dbReference type="GO" id="GO:0005737">
    <property type="term" value="C:cytoplasm"/>
    <property type="evidence" value="ECO:0007669"/>
    <property type="project" value="TreeGrafter"/>
</dbReference>
<dbReference type="SMART" id="SM00855">
    <property type="entry name" value="PGAM"/>
    <property type="match status" value="1"/>
</dbReference>
<feature type="binding site" evidence="4">
    <location>
        <begin position="7"/>
        <end position="14"/>
    </location>
    <ligand>
        <name>substrate</name>
    </ligand>
</feature>
<dbReference type="AlphaFoldDB" id="D9R8X4"/>
<feature type="binding site" evidence="4">
    <location>
        <position position="57"/>
    </location>
    <ligand>
        <name>substrate</name>
    </ligand>
</feature>
<keyword evidence="6" id="KW-1185">Reference proteome</keyword>
<dbReference type="PANTHER" id="PTHR48100">
    <property type="entry name" value="BROAD-SPECIFICITY PHOSPHATASE YOR283W-RELATED"/>
    <property type="match status" value="1"/>
</dbReference>
<dbReference type="GO" id="GO:0016791">
    <property type="term" value="F:phosphatase activity"/>
    <property type="evidence" value="ECO:0007669"/>
    <property type="project" value="TreeGrafter"/>
</dbReference>
<feature type="active site" description="Proton donor/acceptor" evidence="3">
    <location>
        <position position="81"/>
    </location>
</feature>
<dbReference type="OrthoDB" id="9781415at2"/>
<dbReference type="Pfam" id="PF00300">
    <property type="entry name" value="His_Phos_1"/>
    <property type="match status" value="1"/>
</dbReference>
<dbReference type="InterPro" id="IPR050275">
    <property type="entry name" value="PGM_Phosphatase"/>
</dbReference>
<dbReference type="CDD" id="cd07067">
    <property type="entry name" value="HP_PGM_like"/>
    <property type="match status" value="1"/>
</dbReference>
<keyword evidence="2" id="KW-0413">Isomerase</keyword>
<dbReference type="GO" id="GO:0006003">
    <property type="term" value="P:fructose 2,6-bisphosphate metabolic process"/>
    <property type="evidence" value="ECO:0007669"/>
    <property type="project" value="InterPro"/>
</dbReference>
<dbReference type="PROSITE" id="PS00175">
    <property type="entry name" value="PG_MUTASE"/>
    <property type="match status" value="1"/>
</dbReference>
<evidence type="ECO:0000256" key="3">
    <source>
        <dbReference type="PIRSR" id="PIRSR613078-1"/>
    </source>
</evidence>